<sequence length="89" mass="9594">MSSAQVMSIIASVSGGHNGEVPGRQIFVEVLSDTEAVYSLVHWDTTTDAPLVPEVRERYALTLTELPPLPVEPEEPAATEPPVELPQAE</sequence>
<reference evidence="2 3" key="1">
    <citation type="submission" date="2018-08" db="EMBL/GenBank/DDBJ databases">
        <authorList>
            <person name="Miller G.E."/>
            <person name="Abrahams R."/>
            <person name="Bazan D.C."/>
            <person name="Beglau B.C."/>
            <person name="Blaylock E.C."/>
            <person name="Choi J.D."/>
            <person name="Grewal S.K."/>
            <person name="Hernandez E.V."/>
            <person name="Kim D.J."/>
            <person name="Kim K."/>
            <person name="Lee Y."/>
            <person name="Linde M.K."/>
            <person name="Lopez M.B."/>
            <person name="Pangalila E."/>
            <person name="Parker M.A."/>
            <person name="Specht R.C."/>
            <person name="Teng M.C."/>
            <person name="Toledo B."/>
            <person name="Tran S."/>
            <person name="Yu H."/>
            <person name="Kalaj N."/>
            <person name="Muthiah A.S."/>
            <person name="Dean N.S."/>
            <person name="Diaz A."/>
            <person name="Garlena R.A."/>
            <person name="Russell D.A."/>
            <person name="Pope W.H."/>
            <person name="Jacobs-Sera D."/>
            <person name="Hatfull G.F."/>
        </authorList>
    </citation>
    <scope>NUCLEOTIDE SEQUENCE [LARGE SCALE GENOMIC DNA]</scope>
</reference>
<dbReference type="KEGG" id="vg:55003715"/>
<dbReference type="Proteomes" id="UP000279330">
    <property type="component" value="Segment"/>
</dbReference>
<proteinExistence type="predicted"/>
<keyword evidence="3" id="KW-1185">Reference proteome</keyword>
<feature type="region of interest" description="Disordered" evidence="1">
    <location>
        <begin position="66"/>
        <end position="89"/>
    </location>
</feature>
<accession>A0A385UGV4</accession>
<feature type="compositionally biased region" description="Low complexity" evidence="1">
    <location>
        <begin position="78"/>
        <end position="89"/>
    </location>
</feature>
<organism evidence="2 3">
    <name type="scientific">Microbacterium phage OneinaGillian</name>
    <dbReference type="NCBI Taxonomy" id="2301604"/>
    <lineage>
        <taxon>Viruses</taxon>
        <taxon>Duplodnaviria</taxon>
        <taxon>Heunggongvirae</taxon>
        <taxon>Uroviricota</taxon>
        <taxon>Caudoviricetes</taxon>
        <taxon>Gillianvirus</taxon>
        <taxon>Gillianvirus oneinagillian</taxon>
    </lineage>
</organism>
<evidence type="ECO:0000313" key="2">
    <source>
        <dbReference type="EMBL" id="AYB70150.1"/>
    </source>
</evidence>
<protein>
    <submittedName>
        <fullName evidence="2">Uncharacterized protein</fullName>
    </submittedName>
</protein>
<gene>
    <name evidence="2" type="primary">40</name>
    <name evidence="2" type="ORF">SEA_ONEIAGILLIAN_40</name>
</gene>
<dbReference type="GeneID" id="55003715"/>
<dbReference type="RefSeq" id="YP_009812646.1">
    <property type="nucleotide sequence ID" value="NC_048068.1"/>
</dbReference>
<evidence type="ECO:0000313" key="3">
    <source>
        <dbReference type="Proteomes" id="UP000279330"/>
    </source>
</evidence>
<name>A0A385UGV4_9CAUD</name>
<dbReference type="EMBL" id="MH727556">
    <property type="protein sequence ID" value="AYB70150.1"/>
    <property type="molecule type" value="Genomic_DNA"/>
</dbReference>
<evidence type="ECO:0000256" key="1">
    <source>
        <dbReference type="SAM" id="MobiDB-lite"/>
    </source>
</evidence>